<evidence type="ECO:0000256" key="4">
    <source>
        <dbReference type="ARBA" id="ARBA00023136"/>
    </source>
</evidence>
<dbReference type="Gene3D" id="1.20.120.350">
    <property type="entry name" value="Voltage-gated potassium channels. Chain C"/>
    <property type="match status" value="1"/>
</dbReference>
<feature type="domain" description="Ion transport" evidence="9">
    <location>
        <begin position="438"/>
        <end position="654"/>
    </location>
</feature>
<dbReference type="GO" id="GO:0001518">
    <property type="term" value="C:voltage-gated sodium channel complex"/>
    <property type="evidence" value="ECO:0007669"/>
    <property type="project" value="TreeGrafter"/>
</dbReference>
<name>A0A9P0AXC0_BRAAE</name>
<feature type="transmembrane region" description="Helical" evidence="7">
    <location>
        <begin position="533"/>
        <end position="564"/>
    </location>
</feature>
<evidence type="ECO:0000313" key="11">
    <source>
        <dbReference type="Proteomes" id="UP001154078"/>
    </source>
</evidence>
<keyword evidence="5" id="KW-0175">Coiled coil</keyword>
<feature type="transmembrane region" description="Helical" evidence="7">
    <location>
        <begin position="622"/>
        <end position="647"/>
    </location>
</feature>
<feature type="region of interest" description="Disordered" evidence="6">
    <location>
        <begin position="207"/>
        <end position="349"/>
    </location>
</feature>
<keyword evidence="4 7" id="KW-0472">Membrane</keyword>
<dbReference type="GO" id="GO:0086010">
    <property type="term" value="P:membrane depolarization during action potential"/>
    <property type="evidence" value="ECO:0007669"/>
    <property type="project" value="TreeGrafter"/>
</dbReference>
<dbReference type="Proteomes" id="UP001154078">
    <property type="component" value="Chromosome 2"/>
</dbReference>
<feature type="chain" id="PRO_5040109094" description="Ion transport domain-containing protein" evidence="8">
    <location>
        <begin position="16"/>
        <end position="722"/>
    </location>
</feature>
<feature type="compositionally biased region" description="Basic and acidic residues" evidence="6">
    <location>
        <begin position="234"/>
        <end position="243"/>
    </location>
</feature>
<dbReference type="InterPro" id="IPR005821">
    <property type="entry name" value="Ion_trans_dom"/>
</dbReference>
<evidence type="ECO:0000256" key="6">
    <source>
        <dbReference type="SAM" id="MobiDB-lite"/>
    </source>
</evidence>
<feature type="coiled-coil region" evidence="5">
    <location>
        <begin position="678"/>
        <end position="705"/>
    </location>
</feature>
<sequence>MTLTIFCLMVFALFALQVYKGELRNKCVLKMDDTNATYEVWYNWTTDESNWLRKEETGDPMLCGNVTGSRHCPWNYTCLCVGENPNHGYTSFDNFLWSMLTTFQLITLDYWENVYNMVLSSCGPISVSFFTVVVFFGSFYLINLMLAVVALAYEEEAEITQEERKKELVDHREDSTFSFDPSSLNVRKLSKQKIKKIDARKGVLLSSYTRKKTRRRKRNRSTTIQTKSGGTSENSKEDGKDSNRSSPKQQRSVTPSPSPSPRQSRCSTRPQALPLPLPPPKHVQLSDPRCLDSLHPSNTLAPNRVGFHSRQASSNSGEGNNRESSLDDSGVVDDHEPEGDATSEDAGAHVLPTVRRIEVTPVTVAVSPKEIKVIKCNGVGSNNKKKHVYTLPPDYLSHIVVINDQIPDRNCNGCERCCMDYEGWLQFQQVLYRIVKDPLFELAITVCIVLNTMFLAMEHHGMSESILRALDIGNKVFTSIFTFECCLKIMALSKDFFHCGWNIFDLIIVSASLLDLIFELVDGLSVLRGLRLVLLSIIISTIGALGNLTFVLVIVIYIFAVIGMQLFAKDYTDQKFFPDPVPRWNFTDFFHSFMMIFRILCGEWIEPLWDCMRAEQHESPGICLAVFLPTLVMGNFMVLNLFLALLLNSFNSEELKHRKEEVGDESKLAQSFQRIRDLVRSRRQAERQNENNSRLEQIVREVMQRHAEEEAFKVGEYYFFGK</sequence>
<feature type="compositionally biased region" description="Basic residues" evidence="6">
    <location>
        <begin position="209"/>
        <end position="220"/>
    </location>
</feature>
<feature type="compositionally biased region" description="Low complexity" evidence="6">
    <location>
        <begin position="249"/>
        <end position="271"/>
    </location>
</feature>
<evidence type="ECO:0000256" key="3">
    <source>
        <dbReference type="ARBA" id="ARBA00022989"/>
    </source>
</evidence>
<dbReference type="GO" id="GO:0005248">
    <property type="term" value="F:voltage-gated sodium channel activity"/>
    <property type="evidence" value="ECO:0007669"/>
    <property type="project" value="TreeGrafter"/>
</dbReference>
<evidence type="ECO:0000256" key="7">
    <source>
        <dbReference type="SAM" id="Phobius"/>
    </source>
</evidence>
<evidence type="ECO:0000256" key="5">
    <source>
        <dbReference type="SAM" id="Coils"/>
    </source>
</evidence>
<evidence type="ECO:0000256" key="2">
    <source>
        <dbReference type="ARBA" id="ARBA00022692"/>
    </source>
</evidence>
<proteinExistence type="predicted"/>
<dbReference type="InterPro" id="IPR027359">
    <property type="entry name" value="Volt_channel_dom_sf"/>
</dbReference>
<evidence type="ECO:0000256" key="1">
    <source>
        <dbReference type="ARBA" id="ARBA00004141"/>
    </source>
</evidence>
<dbReference type="InterPro" id="IPR043203">
    <property type="entry name" value="VGCC_Ca_Na"/>
</dbReference>
<dbReference type="EMBL" id="OV121133">
    <property type="protein sequence ID" value="CAH0550607.1"/>
    <property type="molecule type" value="Genomic_DNA"/>
</dbReference>
<dbReference type="PANTHER" id="PTHR10037:SF62">
    <property type="entry name" value="SODIUM CHANNEL PROTEIN 60E"/>
    <property type="match status" value="1"/>
</dbReference>
<protein>
    <recommendedName>
        <fullName evidence="9">Ion transport domain-containing protein</fullName>
    </recommendedName>
</protein>
<feature type="transmembrane region" description="Helical" evidence="7">
    <location>
        <begin position="500"/>
        <end position="521"/>
    </location>
</feature>
<dbReference type="FunFam" id="1.10.287.70:FF:000370">
    <property type="entry name" value="Sodium channel protein 60E"/>
    <property type="match status" value="1"/>
</dbReference>
<comment type="subcellular location">
    <subcellularLocation>
        <location evidence="1">Membrane</location>
        <topology evidence="1">Multi-pass membrane protein</topology>
    </subcellularLocation>
</comment>
<feature type="signal peptide" evidence="8">
    <location>
        <begin position="1"/>
        <end position="15"/>
    </location>
</feature>
<dbReference type="AlphaFoldDB" id="A0A9P0AXC0"/>
<reference evidence="10" key="1">
    <citation type="submission" date="2021-12" db="EMBL/GenBank/DDBJ databases">
        <authorList>
            <person name="King R."/>
        </authorList>
    </citation>
    <scope>NUCLEOTIDE SEQUENCE</scope>
</reference>
<dbReference type="SUPFAM" id="SSF81324">
    <property type="entry name" value="Voltage-gated potassium channels"/>
    <property type="match status" value="2"/>
</dbReference>
<evidence type="ECO:0000313" key="10">
    <source>
        <dbReference type="EMBL" id="CAH0550607.1"/>
    </source>
</evidence>
<feature type="transmembrane region" description="Helical" evidence="7">
    <location>
        <begin position="129"/>
        <end position="153"/>
    </location>
</feature>
<keyword evidence="3 7" id="KW-1133">Transmembrane helix</keyword>
<gene>
    <name evidence="10" type="ORF">MELIAE_LOCUS3384</name>
</gene>
<dbReference type="Pfam" id="PF00520">
    <property type="entry name" value="Ion_trans"/>
    <property type="match status" value="2"/>
</dbReference>
<feature type="compositionally biased region" description="Polar residues" evidence="6">
    <location>
        <begin position="224"/>
        <end position="233"/>
    </location>
</feature>
<feature type="domain" description="Ion transport" evidence="9">
    <location>
        <begin position="2"/>
        <end position="158"/>
    </location>
</feature>
<dbReference type="FunFam" id="1.10.287.70:FF:000089">
    <property type="entry name" value="Sodium channel protein"/>
    <property type="match status" value="1"/>
</dbReference>
<evidence type="ECO:0000259" key="9">
    <source>
        <dbReference type="Pfam" id="PF00520"/>
    </source>
</evidence>
<dbReference type="PANTHER" id="PTHR10037">
    <property type="entry name" value="VOLTAGE-GATED CATION CHANNEL CALCIUM AND SODIUM"/>
    <property type="match status" value="1"/>
</dbReference>
<keyword evidence="8" id="KW-0732">Signal</keyword>
<organism evidence="10 11">
    <name type="scientific">Brassicogethes aeneus</name>
    <name type="common">Rape pollen beetle</name>
    <name type="synonym">Meligethes aeneus</name>
    <dbReference type="NCBI Taxonomy" id="1431903"/>
    <lineage>
        <taxon>Eukaryota</taxon>
        <taxon>Metazoa</taxon>
        <taxon>Ecdysozoa</taxon>
        <taxon>Arthropoda</taxon>
        <taxon>Hexapoda</taxon>
        <taxon>Insecta</taxon>
        <taxon>Pterygota</taxon>
        <taxon>Neoptera</taxon>
        <taxon>Endopterygota</taxon>
        <taxon>Coleoptera</taxon>
        <taxon>Polyphaga</taxon>
        <taxon>Cucujiformia</taxon>
        <taxon>Nitidulidae</taxon>
        <taxon>Meligethinae</taxon>
        <taxon>Brassicogethes</taxon>
    </lineage>
</organism>
<keyword evidence="2 7" id="KW-0812">Transmembrane</keyword>
<dbReference type="GO" id="GO:0019228">
    <property type="term" value="P:neuronal action potential"/>
    <property type="evidence" value="ECO:0007669"/>
    <property type="project" value="TreeGrafter"/>
</dbReference>
<keyword evidence="11" id="KW-1185">Reference proteome</keyword>
<evidence type="ECO:0000256" key="8">
    <source>
        <dbReference type="SAM" id="SignalP"/>
    </source>
</evidence>
<dbReference type="OrthoDB" id="2984333at2759"/>
<accession>A0A9P0AXC0</accession>
<dbReference type="FunFam" id="1.20.120.350:FF:000068">
    <property type="entry name" value="Sodium channel protein"/>
    <property type="match status" value="1"/>
</dbReference>
<dbReference type="Gene3D" id="1.10.287.70">
    <property type="match status" value="2"/>
</dbReference>